<comment type="caution">
    <text evidence="1">The sequence shown here is derived from an EMBL/GenBank/DDBJ whole genome shotgun (WGS) entry which is preliminary data.</text>
</comment>
<keyword evidence="2" id="KW-1185">Reference proteome</keyword>
<protein>
    <recommendedName>
        <fullName evidence="3">Sulfotransferase family protein</fullName>
    </recommendedName>
</protein>
<dbReference type="Proteomes" id="UP001596116">
    <property type="component" value="Unassembled WGS sequence"/>
</dbReference>
<dbReference type="RefSeq" id="WP_379879837.1">
    <property type="nucleotide sequence ID" value="NZ_JBHPON010000001.1"/>
</dbReference>
<dbReference type="EMBL" id="JBHPON010000001">
    <property type="protein sequence ID" value="MFC6034825.1"/>
    <property type="molecule type" value="Genomic_DNA"/>
</dbReference>
<reference evidence="1 2" key="1">
    <citation type="submission" date="2024-09" db="EMBL/GenBank/DDBJ databases">
        <authorList>
            <person name="Zhang Z.-H."/>
        </authorList>
    </citation>
    <scope>NUCLEOTIDE SEQUENCE [LARGE SCALE GENOMIC DNA]</scope>
    <source>
        <strain evidence="1 2">HHTR114</strain>
    </source>
</reference>
<evidence type="ECO:0000313" key="1">
    <source>
        <dbReference type="EMBL" id="MFC6034825.1"/>
    </source>
</evidence>
<sequence length="242" mass="27405">MVFIHPQKCGGSSLESALFRQYRLSRERLFPIEARFATRTLKDGPDASLPEAEASAERQFLVAYALERGVKCVTGHVPYTPALQIKYGDTHKFITVLREPLERFCSHLRYAYNSGMETSAGGDVDAFLESRRARYNGALYAYCFGGWTDLDEPVTDKHINDARENILSLDAVGYLDCFPAFLDEISTLLGARITAGHENKTTDLKRSWRGEFTPSQMTKIRQLCAPSMAIYEHVRQKRPPRD</sequence>
<dbReference type="InterPro" id="IPR027417">
    <property type="entry name" value="P-loop_NTPase"/>
</dbReference>
<evidence type="ECO:0008006" key="3">
    <source>
        <dbReference type="Google" id="ProtNLM"/>
    </source>
</evidence>
<evidence type="ECO:0000313" key="2">
    <source>
        <dbReference type="Proteomes" id="UP001596116"/>
    </source>
</evidence>
<dbReference type="SUPFAM" id="SSF52540">
    <property type="entry name" value="P-loop containing nucleoside triphosphate hydrolases"/>
    <property type="match status" value="1"/>
</dbReference>
<accession>A0ABW1KS18</accession>
<name>A0ABW1KS18_9PROT</name>
<gene>
    <name evidence="1" type="ORF">ACFMB1_04670</name>
</gene>
<organism evidence="1 2">
    <name type="scientific">Hyphococcus aureus</name>
    <dbReference type="NCBI Taxonomy" id="2666033"/>
    <lineage>
        <taxon>Bacteria</taxon>
        <taxon>Pseudomonadati</taxon>
        <taxon>Pseudomonadota</taxon>
        <taxon>Alphaproteobacteria</taxon>
        <taxon>Parvularculales</taxon>
        <taxon>Parvularculaceae</taxon>
        <taxon>Hyphococcus</taxon>
    </lineage>
</organism>
<proteinExistence type="predicted"/>
<dbReference type="Gene3D" id="3.40.50.300">
    <property type="entry name" value="P-loop containing nucleotide triphosphate hydrolases"/>
    <property type="match status" value="1"/>
</dbReference>